<evidence type="ECO:0000313" key="6">
    <source>
        <dbReference type="EMBL" id="RBO97391.1"/>
    </source>
</evidence>
<gene>
    <name evidence="6" type="ORF">DFR47_102173</name>
</gene>
<keyword evidence="2 4" id="KW-0560">Oxidoreductase</keyword>
<comment type="function">
    <text evidence="4">The branched-chain alpha-keto dehydrogenase complex catalyzes the overall conversion of alpha-keto acids to acyl-CoA and CO(2). It contains multiple copies of three enzymatic components: branched-chain alpha-keto acid decarboxylase (E1), lipoamide acyltransferase (E2) and lipoamide dehydrogenase (E3).</text>
</comment>
<comment type="caution">
    <text evidence="6">The sequence shown here is derived from an EMBL/GenBank/DDBJ whole genome shotgun (WGS) entry which is preliminary data.</text>
</comment>
<accession>A0A366E4T1</accession>
<dbReference type="GO" id="GO:0009083">
    <property type="term" value="P:branched-chain amino acid catabolic process"/>
    <property type="evidence" value="ECO:0007669"/>
    <property type="project" value="TreeGrafter"/>
</dbReference>
<organism evidence="6 7">
    <name type="scientific">Pseudochrobactrum asaccharolyticum</name>
    <dbReference type="NCBI Taxonomy" id="354351"/>
    <lineage>
        <taxon>Bacteria</taxon>
        <taxon>Pseudomonadati</taxon>
        <taxon>Pseudomonadota</taxon>
        <taxon>Alphaproteobacteria</taxon>
        <taxon>Hyphomicrobiales</taxon>
        <taxon>Brucellaceae</taxon>
        <taxon>Pseudochrobactrum</taxon>
    </lineage>
</organism>
<dbReference type="SUPFAM" id="SSF52518">
    <property type="entry name" value="Thiamin diphosphate-binding fold (THDP-binding)"/>
    <property type="match status" value="1"/>
</dbReference>
<evidence type="ECO:0000313" key="7">
    <source>
        <dbReference type="Proteomes" id="UP000252893"/>
    </source>
</evidence>
<evidence type="ECO:0000256" key="1">
    <source>
        <dbReference type="ARBA" id="ARBA00001964"/>
    </source>
</evidence>
<name>A0A366E4T1_9HYPH</name>
<comment type="catalytic activity">
    <reaction evidence="4">
        <text>N(6)-[(R)-lipoyl]-L-lysyl-[protein] + 3-methyl-2-oxobutanoate + H(+) = N(6)-[(R)-S(8)-2-methylpropanoyldihydrolipoyl]-L-lysyl-[protein] + CO2</text>
        <dbReference type="Rhea" id="RHEA:13457"/>
        <dbReference type="Rhea" id="RHEA-COMP:10474"/>
        <dbReference type="Rhea" id="RHEA-COMP:10497"/>
        <dbReference type="ChEBI" id="CHEBI:11851"/>
        <dbReference type="ChEBI" id="CHEBI:15378"/>
        <dbReference type="ChEBI" id="CHEBI:16526"/>
        <dbReference type="ChEBI" id="CHEBI:83099"/>
        <dbReference type="ChEBI" id="CHEBI:83142"/>
        <dbReference type="EC" id="1.2.4.4"/>
    </reaction>
</comment>
<evidence type="ECO:0000256" key="2">
    <source>
        <dbReference type="ARBA" id="ARBA00023002"/>
    </source>
</evidence>
<feature type="domain" description="Dehydrogenase E1 component" evidence="5">
    <location>
        <begin position="81"/>
        <end position="372"/>
    </location>
</feature>
<comment type="cofactor">
    <cofactor evidence="1 4">
        <name>thiamine diphosphate</name>
        <dbReference type="ChEBI" id="CHEBI:58937"/>
    </cofactor>
</comment>
<dbReference type="Gene3D" id="3.40.50.970">
    <property type="match status" value="1"/>
</dbReference>
<dbReference type="RefSeq" id="WP_113943412.1">
    <property type="nucleotide sequence ID" value="NZ_JBHEEG010000002.1"/>
</dbReference>
<keyword evidence="7" id="KW-1185">Reference proteome</keyword>
<protein>
    <recommendedName>
        <fullName evidence="4">2-oxoisovalerate dehydrogenase subunit alpha</fullName>
        <ecNumber evidence="4">1.2.4.4</ecNumber>
    </recommendedName>
    <alternativeName>
        <fullName evidence="4">Branched-chain alpha-keto acid dehydrogenase E1 component alpha chain</fullName>
    </alternativeName>
</protein>
<dbReference type="AlphaFoldDB" id="A0A366E4T1"/>
<dbReference type="CDD" id="cd02000">
    <property type="entry name" value="TPP_E1_PDC_ADC_BCADC"/>
    <property type="match status" value="1"/>
</dbReference>
<dbReference type="InterPro" id="IPR029061">
    <property type="entry name" value="THDP-binding"/>
</dbReference>
<dbReference type="PANTHER" id="PTHR43380">
    <property type="entry name" value="2-OXOISOVALERATE DEHYDROGENASE SUBUNIT ALPHA, MITOCHONDRIAL"/>
    <property type="match status" value="1"/>
</dbReference>
<dbReference type="GO" id="GO:0003863">
    <property type="term" value="F:branched-chain 2-oxo acid dehydrogenase activity"/>
    <property type="evidence" value="ECO:0007669"/>
    <property type="project" value="UniProtKB-EC"/>
</dbReference>
<dbReference type="EC" id="1.2.4.4" evidence="4"/>
<sequence>MSYPPLSLHIPGTLRGESALPPNPHLRFARAGEMRRPPVDADPYEMHDLAYNLVRVLDDNGEAKGEWIPDLTPEQLRHGLRSMLKTRAYDRRMMRMQRQGQTSFYMQCTGEEAIACAFQMVMQKGDMNFPTYRQQGLLIAQDWSLTDMMCQVLSNEKDHLKGRQLPIFYSVPEAGFFSISGNLGTQFVQAVGWAMASAMRGDSKIAAGWIGDGSTAESDFHAALVFASVYRPPVVLNIVNNQWAISSPQSVAGGENISFASRAHGFAIPALRVDGNDYLAVYAASNWAAERARRNLGPTLIEWVTYRVAPHSTSDDPSKYRAKEEEHSWPLGDPVERLKQHLIRMGEWSEERNVQLLAGIDAEINDAAREALKFGTLHEGPKASPATMFEDVYKDMPQHLREQRQQMGY</sequence>
<comment type="similarity">
    <text evidence="4">Belongs to the BCKDHA family.</text>
</comment>
<dbReference type="Pfam" id="PF00676">
    <property type="entry name" value="E1_dh"/>
    <property type="match status" value="1"/>
</dbReference>
<dbReference type="OrthoDB" id="9766715at2"/>
<reference evidence="6 7" key="1">
    <citation type="submission" date="2018-06" db="EMBL/GenBank/DDBJ databases">
        <title>Genomic Encyclopedia of Type Strains, Phase IV (KMG-IV): sequencing the most valuable type-strain genomes for metagenomic binning, comparative biology and taxonomic classification.</title>
        <authorList>
            <person name="Goeker M."/>
        </authorList>
    </citation>
    <scope>NUCLEOTIDE SEQUENCE [LARGE SCALE GENOMIC DNA]</scope>
    <source>
        <strain evidence="6 7">DSM 25619</strain>
    </source>
</reference>
<dbReference type="Proteomes" id="UP000252893">
    <property type="component" value="Unassembled WGS sequence"/>
</dbReference>
<dbReference type="InterPro" id="IPR001017">
    <property type="entry name" value="DH_E1"/>
</dbReference>
<evidence type="ECO:0000259" key="5">
    <source>
        <dbReference type="Pfam" id="PF00676"/>
    </source>
</evidence>
<dbReference type="InterPro" id="IPR050771">
    <property type="entry name" value="Alpha-ketoacid_DH_E1_comp"/>
</dbReference>
<keyword evidence="3 4" id="KW-0786">Thiamine pyrophosphate</keyword>
<evidence type="ECO:0000256" key="3">
    <source>
        <dbReference type="ARBA" id="ARBA00023052"/>
    </source>
</evidence>
<evidence type="ECO:0000256" key="4">
    <source>
        <dbReference type="RuleBase" id="RU365014"/>
    </source>
</evidence>
<proteinExistence type="inferred from homology"/>
<dbReference type="PANTHER" id="PTHR43380:SF1">
    <property type="entry name" value="2-OXOISOVALERATE DEHYDROGENASE SUBUNIT ALPHA, MITOCHONDRIAL"/>
    <property type="match status" value="1"/>
</dbReference>
<dbReference type="EMBL" id="QNRH01000002">
    <property type="protein sequence ID" value="RBO97391.1"/>
    <property type="molecule type" value="Genomic_DNA"/>
</dbReference>